<reference evidence="1 2" key="1">
    <citation type="journal article" date="2006" name="PLoS Genet.">
        <title>Secrets of soil survival revealed by the genome sequence of Arthrobacter aurescens TC1.</title>
        <authorList>
            <person name="Mongodin E.F."/>
            <person name="Shapir N."/>
            <person name="Daugherty S.C."/>
            <person name="DeBoy R.T."/>
            <person name="Emerson J.B."/>
            <person name="Shvartzbeyn A."/>
            <person name="Radune D."/>
            <person name="Vamathevan J."/>
            <person name="Riggs F."/>
            <person name="Grinberg V."/>
            <person name="Khouri H."/>
            <person name="Wackett L.P."/>
            <person name="Nelson K.E."/>
            <person name="Sadowsky M.J."/>
        </authorList>
    </citation>
    <scope>NUCLEOTIDE SEQUENCE [LARGE SCALE GENOMIC DNA]</scope>
    <source>
        <strain evidence="1 2">TC1</strain>
    </source>
</reference>
<dbReference type="EMBL" id="CP000474">
    <property type="protein sequence ID" value="ABM10032.1"/>
    <property type="molecule type" value="Genomic_DNA"/>
</dbReference>
<dbReference type="SUPFAM" id="SSF52980">
    <property type="entry name" value="Restriction endonuclease-like"/>
    <property type="match status" value="1"/>
</dbReference>
<dbReference type="eggNOG" id="COG2852">
    <property type="taxonomic scope" value="Bacteria"/>
</dbReference>
<dbReference type="Gene3D" id="3.40.960.10">
    <property type="entry name" value="VSR Endonuclease"/>
    <property type="match status" value="1"/>
</dbReference>
<dbReference type="STRING" id="290340.AAur_1197"/>
<gene>
    <name evidence="1" type="ordered locus">AAur_1197</name>
</gene>
<keyword evidence="2" id="KW-1185">Reference proteome</keyword>
<proteinExistence type="predicted"/>
<dbReference type="RefSeq" id="WP_011773930.1">
    <property type="nucleotide sequence ID" value="NC_008711.1"/>
</dbReference>
<evidence type="ECO:0008006" key="3">
    <source>
        <dbReference type="Google" id="ProtNLM"/>
    </source>
</evidence>
<dbReference type="AlphaFoldDB" id="A1R421"/>
<organism evidence="1 2">
    <name type="scientific">Paenarthrobacter aurescens (strain TC1)</name>
    <dbReference type="NCBI Taxonomy" id="290340"/>
    <lineage>
        <taxon>Bacteria</taxon>
        <taxon>Bacillati</taxon>
        <taxon>Actinomycetota</taxon>
        <taxon>Actinomycetes</taxon>
        <taxon>Micrococcales</taxon>
        <taxon>Micrococcaceae</taxon>
        <taxon>Paenarthrobacter</taxon>
    </lineage>
</organism>
<sequence length="324" mass="36150">MDNATPLTVSGKHGPMRKPMPLPSEIDPEGFLVSDAYAAGVPRGRLQSASLVTPSRGIRVSRSDSPNVALLARLHTAVTPRCAVSHVTSALLWSIPLPIYLEEEAKNGVIHVTRRHEIGRVKRRGVVGHRAPLLARDVHVVNGIQLTSPEWTWMDLARHMGRSSLVAAGDFLLARENPLSSIEAIQEVIDRRPKVKGIRMAREILPLLRVGVDSPQESRLRLKIVDAGLPEPAVTQPVFDEHGRYISTPDLQYKEYKIAMEYEGDHHRSDPVQWGKDIERDDRLRAMGWIVLRFSDVQMKGGWANAERKVRDALVSRGWRGPAS</sequence>
<evidence type="ECO:0000313" key="2">
    <source>
        <dbReference type="Proteomes" id="UP000000637"/>
    </source>
</evidence>
<protein>
    <recommendedName>
        <fullName evidence="3">DUF559 domain-containing protein</fullName>
    </recommendedName>
</protein>
<dbReference type="KEGG" id="aau:AAur_1197"/>
<dbReference type="InterPro" id="IPR011335">
    <property type="entry name" value="Restrct_endonuc-II-like"/>
</dbReference>
<evidence type="ECO:0000313" key="1">
    <source>
        <dbReference type="EMBL" id="ABM10032.1"/>
    </source>
</evidence>
<name>A1R421_PAEAT</name>
<dbReference type="OrthoDB" id="3234479at2"/>
<dbReference type="Proteomes" id="UP000000637">
    <property type="component" value="Chromosome"/>
</dbReference>
<dbReference type="HOGENOM" id="CLU_052626_5_1_11"/>
<accession>A1R421</accession>